<accession>A0A498R239</accession>
<dbReference type="Proteomes" id="UP000277811">
    <property type="component" value="Unassembled WGS sequence"/>
</dbReference>
<proteinExistence type="predicted"/>
<reference evidence="1 2" key="1">
    <citation type="submission" date="2018-06" db="EMBL/GenBank/DDBJ databases">
        <authorList>
            <person name="Strepis N."/>
        </authorList>
    </citation>
    <scope>NUCLEOTIDE SEQUENCE [LARGE SCALE GENOMIC DNA]</scope>
    <source>
        <strain evidence="1">LUCI</strain>
    </source>
</reference>
<dbReference type="AlphaFoldDB" id="A0A498R239"/>
<name>A0A498R239_9FIRM</name>
<dbReference type="GO" id="GO:0006355">
    <property type="term" value="P:regulation of DNA-templated transcription"/>
    <property type="evidence" value="ECO:0007669"/>
    <property type="project" value="InterPro"/>
</dbReference>
<sequence>MTHQSFLKLLCNGPVIPAPRMIEDFKFALTQTAAPSIILLFSDVNTLPGLLAQAQQHKKRLVVHLDLLDGAGKDRAGIKLLARMGVTALITTKPHLGKFAREEGMIVIQRLFLVDSEALKTGIHLVNSYKPDALEALPASIPASTVEQLARETNLPILAGGLLHTREDVANALRNGISAVSTSHRELWDFSDM</sequence>
<evidence type="ECO:0000313" key="1">
    <source>
        <dbReference type="EMBL" id="VBB05451.1"/>
    </source>
</evidence>
<keyword evidence="2" id="KW-1185">Reference proteome</keyword>
<dbReference type="PIRSF" id="PIRSF016897">
    <property type="entry name" value="GlpP"/>
    <property type="match status" value="1"/>
</dbReference>
<organism evidence="1 2">
    <name type="scientific">Lucifera butyrica</name>
    <dbReference type="NCBI Taxonomy" id="1351585"/>
    <lineage>
        <taxon>Bacteria</taxon>
        <taxon>Bacillati</taxon>
        <taxon>Bacillota</taxon>
        <taxon>Negativicutes</taxon>
        <taxon>Veillonellales</taxon>
        <taxon>Veillonellaceae</taxon>
        <taxon>Lucifera</taxon>
    </lineage>
</organism>
<dbReference type="RefSeq" id="WP_122626443.1">
    <property type="nucleotide sequence ID" value="NZ_UPPP01000056.1"/>
</dbReference>
<dbReference type="PANTHER" id="PTHR35787:SF1">
    <property type="entry name" value="GLYCEROL UPTAKE OPERON ANTITERMINATOR REGULATORY PROTEIN"/>
    <property type="match status" value="1"/>
</dbReference>
<dbReference type="InterPro" id="IPR006699">
    <property type="entry name" value="GlpP"/>
</dbReference>
<dbReference type="InterPro" id="IPR013785">
    <property type="entry name" value="Aldolase_TIM"/>
</dbReference>
<evidence type="ECO:0000313" key="2">
    <source>
        <dbReference type="Proteomes" id="UP000277811"/>
    </source>
</evidence>
<protein>
    <submittedName>
        <fullName evidence="1">Glycerol-3-phosphate responsive antiterminator</fullName>
    </submittedName>
</protein>
<dbReference type="PANTHER" id="PTHR35787">
    <property type="entry name" value="GLYCEROL UPTAKE OPERON ANTITERMINATOR REGULATORY PROTEIN"/>
    <property type="match status" value="1"/>
</dbReference>
<dbReference type="Gene3D" id="3.20.20.70">
    <property type="entry name" value="Aldolase class I"/>
    <property type="match status" value="1"/>
</dbReference>
<dbReference type="GO" id="GO:0006071">
    <property type="term" value="P:glycerol metabolic process"/>
    <property type="evidence" value="ECO:0007669"/>
    <property type="project" value="InterPro"/>
</dbReference>
<gene>
    <name evidence="1" type="ORF">LUCI_0661</name>
</gene>
<dbReference type="EMBL" id="UPPP01000056">
    <property type="protein sequence ID" value="VBB05451.1"/>
    <property type="molecule type" value="Genomic_DNA"/>
</dbReference>
<dbReference type="SUPFAM" id="SSF110391">
    <property type="entry name" value="GlpP-like"/>
    <property type="match status" value="1"/>
</dbReference>
<dbReference type="Pfam" id="PF04309">
    <property type="entry name" value="G3P_antiterm"/>
    <property type="match status" value="1"/>
</dbReference>
<dbReference type="OrthoDB" id="9799580at2"/>